<name>A0A0N5CPZ8_THECL</name>
<organism evidence="7">
    <name type="scientific">Thelazia callipaeda</name>
    <name type="common">Oriental eyeworm</name>
    <name type="synonym">Parasitic nematode</name>
    <dbReference type="NCBI Taxonomy" id="103827"/>
    <lineage>
        <taxon>Eukaryota</taxon>
        <taxon>Metazoa</taxon>
        <taxon>Ecdysozoa</taxon>
        <taxon>Nematoda</taxon>
        <taxon>Chromadorea</taxon>
        <taxon>Rhabditida</taxon>
        <taxon>Spirurina</taxon>
        <taxon>Spiruromorpha</taxon>
        <taxon>Thelazioidea</taxon>
        <taxon>Thelaziidae</taxon>
        <taxon>Thelazia</taxon>
    </lineage>
</organism>
<dbReference type="OrthoDB" id="2019644at2759"/>
<evidence type="ECO:0000256" key="1">
    <source>
        <dbReference type="ARBA" id="ARBA00004123"/>
    </source>
</evidence>
<dbReference type="GO" id="GO:0017056">
    <property type="term" value="F:structural constituent of nuclear pore"/>
    <property type="evidence" value="ECO:0007669"/>
    <property type="project" value="TreeGrafter"/>
</dbReference>
<dbReference type="Pfam" id="PF11894">
    <property type="entry name" value="Nup192"/>
    <property type="match status" value="1"/>
</dbReference>
<keyword evidence="4" id="KW-0539">Nucleus</keyword>
<accession>A0A0N5CPZ8</accession>
<proteinExistence type="inferred from homology"/>
<protein>
    <submittedName>
        <fullName evidence="7">Rif1_N domain-containing protein</fullName>
    </submittedName>
</protein>
<comment type="subcellular location">
    <subcellularLocation>
        <location evidence="1">Nucleus</location>
    </subcellularLocation>
</comment>
<dbReference type="WBParaSite" id="TCLT_0000229801-mRNA-1">
    <property type="protein sequence ID" value="TCLT_0000229801-mRNA-1"/>
    <property type="gene ID" value="TCLT_0000229801"/>
</dbReference>
<dbReference type="STRING" id="103827.A0A0N5CPZ8"/>
<dbReference type="PANTHER" id="PTHR31344">
    <property type="entry name" value="NUCLEAR PORE COMPLEX PROTEIN NUP205"/>
    <property type="match status" value="1"/>
</dbReference>
<evidence type="ECO:0000313" key="6">
    <source>
        <dbReference type="Proteomes" id="UP000276776"/>
    </source>
</evidence>
<evidence type="ECO:0000313" key="7">
    <source>
        <dbReference type="WBParaSite" id="TCLT_0000229801-mRNA-1"/>
    </source>
</evidence>
<reference evidence="7" key="1">
    <citation type="submission" date="2017-02" db="UniProtKB">
        <authorList>
            <consortium name="WormBaseParasite"/>
        </authorList>
    </citation>
    <scope>IDENTIFICATION</scope>
</reference>
<evidence type="ECO:0000256" key="3">
    <source>
        <dbReference type="ARBA" id="ARBA00022448"/>
    </source>
</evidence>
<keyword evidence="3" id="KW-0813">Transport</keyword>
<dbReference type="SUPFAM" id="SSF48371">
    <property type="entry name" value="ARM repeat"/>
    <property type="match status" value="1"/>
</dbReference>
<evidence type="ECO:0000256" key="4">
    <source>
        <dbReference type="ARBA" id="ARBA00023242"/>
    </source>
</evidence>
<dbReference type="InterPro" id="IPR021827">
    <property type="entry name" value="Nup186/Nup192/Nup205"/>
</dbReference>
<dbReference type="GO" id="GO:0006999">
    <property type="term" value="P:nuclear pore organization"/>
    <property type="evidence" value="ECO:0007669"/>
    <property type="project" value="TreeGrafter"/>
</dbReference>
<dbReference type="InterPro" id="IPR016024">
    <property type="entry name" value="ARM-type_fold"/>
</dbReference>
<dbReference type="PANTHER" id="PTHR31344:SF0">
    <property type="entry name" value="NUCLEAR PORE COMPLEX PROTEIN NUP205"/>
    <property type="match status" value="1"/>
</dbReference>
<dbReference type="OMA" id="CCCQPSI"/>
<evidence type="ECO:0000313" key="5">
    <source>
        <dbReference type="EMBL" id="VDM98182.1"/>
    </source>
</evidence>
<dbReference type="Proteomes" id="UP000276776">
    <property type="component" value="Unassembled WGS sequence"/>
</dbReference>
<sequence length="1401" mass="158880">MWMRAQSIFKTVDDYIKISLSKGSSDILLDQLMTLLRKDHALFIDLLNSKKSMVHRSKLDKSSETVELESGETIKIDEGLKSEAIIVSDLFNCNEFDALELVITGELQMQRFPFLSRGLCAVVCYYDSHRFITAALKALAEFRVDEDAEKSPELHEHLNRLLSDNTLIKRLIEILQNKSVQSELQCLHQPHVNGLGGPRHQEILRELIEETLENCSKTLYLICSSWRLEIAPPFLNELFVPLKKLQPATPFRSTYVSLWISSLILISPHNLQNMRCARDLLMAFYNEVMLEDWQDSCLQASLQFAVVVSYNWLNVRQHMQEVLGGFTIKEDDLLEKAVDGLAFQFIRKCIVAVPKFKENLMAFAMVDTLIKNFIAHFGNQVILLQHVGETELQYVEDMLECGQLHRPRLHFENLIRCIADLYDGDAQHLNSLSLQFCCSEREELVKFLKNGRRLISPVLQVAYLDMLKSICKCRDSACFIFGLVSHNALSTAEENTLCWDHFWRALHDYLAVFKQVKVRTSGIMRLTPGQCDSIQQIPQTELAGLVAWIQLAETVVKNDPLSRRHFRDNGSWSCIETTVNLVTSGIPIVLKGALFRFLAAMAIDEYGALKIWATLLSFSVLSEKNSGKLIGLQVELETRECSMKCYDSSLGFLHLIKALLLYTKNVDTRHLLYYLQFIVKSVISQFADRSYESVAQMWNLCSVACDALYNFLHRYAITAESILNAEPQIVVLTQIVNDSPAFRSLAAVLCTGVDYLKNLCPRSTDHEKAVLSVLRLLDVCVSLHAPLADAVRATDSSIIISTLDSLFLSTSNINGSSTIVTTVAAYLVQFELFPKHAYHIMSILRELCGCHPSLQPRLVQSLSPLAVELIESCARLTSVKMFEIEASSLDAPYYHGVDKLSTQKLRGETVRLFLEVLSSSVESNPNSTNLAYFFCGFKMSDLASPVGETSGELHLVDLLMEMASSNAPLSLPFSALFEPTLRFILRLVSGNSDFSAAVLKFFRSNYDLVYRLVSSPLFMDVNDVNNKDEYAVWKNLRITIQGLVLHVSAIELSLLLRSRHYSQSERYIHLMLSQRTEMGGETSSSTPSYSNKVGFGYTPNDRRTEEEWPTLWKLLRTKIDITEAEIPPMEMLNNKKLQNILSLCLRPTAANVQQCDIEHLDWLLHREFSVVIDETELGLQPEFSSGIHQDANHVLHYCISYNLKTSAEASLRQLVSGWLSFVNVLTIFCPVPFFTFDAQHQYLLDAFYLLINYASDIQMDAKLSSAVSQCLLRLTASICMLLQSLVENINAFRSAITDVVDVLIRFLIQPDKRSMQTKLDLYTCISLILNYSSKPLTFKSTEQKEILRCDDDFFLGTVYTNIIQQDVLRAAVIKYGYELVSVLSKDICDSPHKLRVSKYVF</sequence>
<comment type="similarity">
    <text evidence="2">Belongs to the NUP186/NUP192/NUP205 family.</text>
</comment>
<dbReference type="GO" id="GO:0044611">
    <property type="term" value="C:nuclear pore inner ring"/>
    <property type="evidence" value="ECO:0007669"/>
    <property type="project" value="TreeGrafter"/>
</dbReference>
<gene>
    <name evidence="5" type="ORF">TCLT_LOCUS2299</name>
</gene>
<evidence type="ECO:0000256" key="2">
    <source>
        <dbReference type="ARBA" id="ARBA00005892"/>
    </source>
</evidence>
<keyword evidence="6" id="KW-1185">Reference proteome</keyword>
<reference evidence="5 6" key="2">
    <citation type="submission" date="2018-11" db="EMBL/GenBank/DDBJ databases">
        <authorList>
            <consortium name="Pathogen Informatics"/>
        </authorList>
    </citation>
    <scope>NUCLEOTIDE SEQUENCE [LARGE SCALE GENOMIC DNA]</scope>
</reference>
<dbReference type="EMBL" id="UYYF01000440">
    <property type="protein sequence ID" value="VDM98182.1"/>
    <property type="molecule type" value="Genomic_DNA"/>
</dbReference>